<dbReference type="GO" id="GO:0032259">
    <property type="term" value="P:methylation"/>
    <property type="evidence" value="ECO:0007669"/>
    <property type="project" value="UniProtKB-KW"/>
</dbReference>
<dbReference type="Proteomes" id="UP000229756">
    <property type="component" value="Unassembled WGS sequence"/>
</dbReference>
<dbReference type="Pfam" id="PF13489">
    <property type="entry name" value="Methyltransf_23"/>
    <property type="match status" value="1"/>
</dbReference>
<keyword evidence="3" id="KW-0949">S-adenosyl-L-methionine</keyword>
<dbReference type="PANTHER" id="PTHR43464:SF19">
    <property type="entry name" value="UBIQUINONE BIOSYNTHESIS O-METHYLTRANSFERASE, MITOCHONDRIAL"/>
    <property type="match status" value="1"/>
</dbReference>
<evidence type="ECO:0000313" key="5">
    <source>
        <dbReference type="Proteomes" id="UP000229756"/>
    </source>
</evidence>
<dbReference type="PANTHER" id="PTHR43464">
    <property type="entry name" value="METHYLTRANSFERASE"/>
    <property type="match status" value="1"/>
</dbReference>
<dbReference type="GO" id="GO:0008168">
    <property type="term" value="F:methyltransferase activity"/>
    <property type="evidence" value="ECO:0007669"/>
    <property type="project" value="UniProtKB-KW"/>
</dbReference>
<evidence type="ECO:0000256" key="1">
    <source>
        <dbReference type="ARBA" id="ARBA00022603"/>
    </source>
</evidence>
<dbReference type="SUPFAM" id="SSF53335">
    <property type="entry name" value="S-adenosyl-L-methionine-dependent methyltransferases"/>
    <property type="match status" value="1"/>
</dbReference>
<evidence type="ECO:0000256" key="2">
    <source>
        <dbReference type="ARBA" id="ARBA00022679"/>
    </source>
</evidence>
<evidence type="ECO:0008006" key="6">
    <source>
        <dbReference type="Google" id="ProtNLM"/>
    </source>
</evidence>
<dbReference type="AlphaFoldDB" id="A0A2M8EKT4"/>
<dbReference type="Gene3D" id="3.40.50.150">
    <property type="entry name" value="Vaccinia Virus protein VP39"/>
    <property type="match status" value="1"/>
</dbReference>
<name>A0A2M8EKT4_UNCKA</name>
<dbReference type="InterPro" id="IPR029063">
    <property type="entry name" value="SAM-dependent_MTases_sf"/>
</dbReference>
<keyword evidence="1" id="KW-0489">Methyltransferase</keyword>
<gene>
    <name evidence="4" type="ORF">CO058_04135</name>
</gene>
<protein>
    <recommendedName>
        <fullName evidence="6">Methyltransferase domain-containing protein</fullName>
    </recommendedName>
</protein>
<proteinExistence type="predicted"/>
<comment type="caution">
    <text evidence="4">The sequence shown here is derived from an EMBL/GenBank/DDBJ whole genome shotgun (WGS) entry which is preliminary data.</text>
</comment>
<keyword evidence="2" id="KW-0808">Transferase</keyword>
<dbReference type="EMBL" id="PFSJ01000030">
    <property type="protein sequence ID" value="PJC23325.1"/>
    <property type="molecule type" value="Genomic_DNA"/>
</dbReference>
<evidence type="ECO:0000313" key="4">
    <source>
        <dbReference type="EMBL" id="PJC23325.1"/>
    </source>
</evidence>
<accession>A0A2M8EKT4</accession>
<reference evidence="5" key="1">
    <citation type="submission" date="2017-09" db="EMBL/GenBank/DDBJ databases">
        <title>Depth-based differentiation of microbial function through sediment-hosted aquifers and enrichment of novel symbionts in the deep terrestrial subsurface.</title>
        <authorList>
            <person name="Probst A.J."/>
            <person name="Ladd B."/>
            <person name="Jarett J.K."/>
            <person name="Geller-Mcgrath D.E."/>
            <person name="Sieber C.M.K."/>
            <person name="Emerson J.B."/>
            <person name="Anantharaman K."/>
            <person name="Thomas B.C."/>
            <person name="Malmstrom R."/>
            <person name="Stieglmeier M."/>
            <person name="Klingl A."/>
            <person name="Woyke T."/>
            <person name="Ryan C.M."/>
            <person name="Banfield J.F."/>
        </authorList>
    </citation>
    <scope>NUCLEOTIDE SEQUENCE [LARGE SCALE GENOMIC DNA]</scope>
</reference>
<sequence length="249" mass="28837">MMDKTTIDNIIRVNKDFYDKVGPDFDKTRKSAWKGWGRVMEIIRVEFGETNSFERPISVLDVACGNGRFIGVAPEKEGLPLFKYLGIDSNDYLLDIARKNANERIEFRKIDVINDIESLSPVTFDVVVAFGITHHIPSNELRKKWFSQLSKLVSKNGLLIFTIWNYQDDLRFTPKQSHDLISDIKLEEGDYFLGWANNKNAKRYFHKYSVKEISDIEEILASAGLKQIKRFKADGKTGDLNEYFVHKWS</sequence>
<organism evidence="4 5">
    <name type="scientific">candidate division WWE3 bacterium CG_4_9_14_0_2_um_filter_35_11</name>
    <dbReference type="NCBI Taxonomy" id="1975077"/>
    <lineage>
        <taxon>Bacteria</taxon>
        <taxon>Katanobacteria</taxon>
    </lineage>
</organism>
<evidence type="ECO:0000256" key="3">
    <source>
        <dbReference type="ARBA" id="ARBA00022691"/>
    </source>
</evidence>
<dbReference type="CDD" id="cd02440">
    <property type="entry name" value="AdoMet_MTases"/>
    <property type="match status" value="1"/>
</dbReference>